<dbReference type="SMART" id="SM00271">
    <property type="entry name" value="DnaJ"/>
    <property type="match status" value="1"/>
</dbReference>
<feature type="region of interest" description="Disordered" evidence="1">
    <location>
        <begin position="876"/>
        <end position="904"/>
    </location>
</feature>
<feature type="compositionally biased region" description="Basic and acidic residues" evidence="1">
    <location>
        <begin position="347"/>
        <end position="358"/>
    </location>
</feature>
<protein>
    <recommendedName>
        <fullName evidence="2">J domain-containing protein</fullName>
    </recommendedName>
</protein>
<evidence type="ECO:0000256" key="1">
    <source>
        <dbReference type="SAM" id="MobiDB-lite"/>
    </source>
</evidence>
<dbReference type="Gene3D" id="1.10.287.110">
    <property type="entry name" value="DnaJ domain"/>
    <property type="match status" value="1"/>
</dbReference>
<dbReference type="AlphaFoldDB" id="A0A7S0ZSE8"/>
<feature type="compositionally biased region" description="Basic and acidic residues" evidence="1">
    <location>
        <begin position="389"/>
        <end position="399"/>
    </location>
</feature>
<accession>A0A7S0ZSE8</accession>
<feature type="compositionally biased region" description="Basic and acidic residues" evidence="1">
    <location>
        <begin position="876"/>
        <end position="902"/>
    </location>
</feature>
<evidence type="ECO:0000259" key="2">
    <source>
        <dbReference type="PROSITE" id="PS50076"/>
    </source>
</evidence>
<feature type="region of interest" description="Disordered" evidence="1">
    <location>
        <begin position="347"/>
        <end position="404"/>
    </location>
</feature>
<sequence>MDAGQRNGIGTQARCQYFSKRHGTWIPAAIVARDHSRGVQVDVKPGVWLPLDDKRLRAAKNDDGDRSRLCSEARLGRATPHVQTPVVPPSAIERHRLEPRVKADVPREPSAAERSNSAGVAITTRPAAYTRRATAPDLDAKMRVLPPPVRSMSPGSDVTAPPSPSNTFGSTPPPPRAGERMKSPTKVGPASSYGCPKCKKARFSTIEEALACCSDPESPARVSASSPCPKAPSETGVQNRPSLSASPLMSEPSYGCFVCKRSGWPTVEAALACCRSQTESEGATSANEPTKSEEPTTSKKAKLSEPSSNAYVKAGYCCPTCHTGGWATAIEALDCCRKTASSKCEEVPVRPDSEHDDISSTTASSSAERPSSSERAGSSESCPTQDAAGHGEDEVEKHRPSATSEPAVVQVGYCCPTCSKGGWQSAAEAVSCCNGQVPSITATDSEEAKAPSYCCPRCNIGGWPTAVEALDCCKPVKPKTELAAAVPGQSATVDATDGPAEGEAGSSEPTSTLGYQCPTCSKGGWGTIEEAVGCCPKKRRASSETQNVPAAPPPFEETPEDREAREERRKNRPAAAGYKCPVCEQCQLETVEEAMAHCDFTIPKAQSRSRVVSEYKCPGCGESADSLESALRHCNSELASLAAEVLAQQSKETVVNTEWVELDDDDPLISPKHSQRATASDHQRLEVLPPAGDVVACDDAGRPTITRVVDSETGVAQTLVKNDTVERAFGEKTVLSLLDSPGAASDKWLRSMGNVELHGLCHEVKQRIADQSTVYHAKVRELEAVVTQLNLAFFGITEETSLRELELLYRTLAKKLHPDKNGGTPEAKDRFQQMKERFVALRKSLLKQVSVEGEEGEEVPMEHLGFGGCIEDRPAQEKEEQKPDQDKDTCNDVPSDEIKEGQNYEDQLAFDSNDSESMHEALAKMVSQLQNIRSKGKTVDQELAAAAKQSACPPTVFGS</sequence>
<dbReference type="SUPFAM" id="SSF46565">
    <property type="entry name" value="Chaperone J-domain"/>
    <property type="match status" value="1"/>
</dbReference>
<feature type="region of interest" description="Disordered" evidence="1">
    <location>
        <begin position="217"/>
        <end position="248"/>
    </location>
</feature>
<dbReference type="InterPro" id="IPR001623">
    <property type="entry name" value="DnaJ_domain"/>
</dbReference>
<feature type="region of interest" description="Disordered" evidence="1">
    <location>
        <begin position="544"/>
        <end position="571"/>
    </location>
</feature>
<dbReference type="Pfam" id="PF00226">
    <property type="entry name" value="DnaJ"/>
    <property type="match status" value="1"/>
</dbReference>
<dbReference type="EMBL" id="HBFQ01007708">
    <property type="protein sequence ID" value="CAD8831056.1"/>
    <property type="molecule type" value="Transcribed_RNA"/>
</dbReference>
<evidence type="ECO:0000313" key="3">
    <source>
        <dbReference type="EMBL" id="CAD8831056.1"/>
    </source>
</evidence>
<organism evidence="3">
    <name type="scientific">Noctiluca scintillans</name>
    <name type="common">Sea sparkle</name>
    <name type="synonym">Red tide dinoflagellate</name>
    <dbReference type="NCBI Taxonomy" id="2966"/>
    <lineage>
        <taxon>Eukaryota</taxon>
        <taxon>Sar</taxon>
        <taxon>Alveolata</taxon>
        <taxon>Dinophyceae</taxon>
        <taxon>Noctilucales</taxon>
        <taxon>Noctilucaceae</taxon>
        <taxon>Noctiluca</taxon>
    </lineage>
</organism>
<feature type="region of interest" description="Disordered" evidence="1">
    <location>
        <begin position="282"/>
        <end position="305"/>
    </location>
</feature>
<feature type="compositionally biased region" description="Low complexity" evidence="1">
    <location>
        <begin position="359"/>
        <end position="381"/>
    </location>
</feature>
<name>A0A7S0ZSE8_NOCSC</name>
<feature type="region of interest" description="Disordered" evidence="1">
    <location>
        <begin position="101"/>
        <end position="194"/>
    </location>
</feature>
<proteinExistence type="predicted"/>
<reference evidence="3" key="1">
    <citation type="submission" date="2021-01" db="EMBL/GenBank/DDBJ databases">
        <authorList>
            <person name="Corre E."/>
            <person name="Pelletier E."/>
            <person name="Niang G."/>
            <person name="Scheremetjew M."/>
            <person name="Finn R."/>
            <person name="Kale V."/>
            <person name="Holt S."/>
            <person name="Cochrane G."/>
            <person name="Meng A."/>
            <person name="Brown T."/>
            <person name="Cohen L."/>
        </authorList>
    </citation>
    <scope>NUCLEOTIDE SEQUENCE</scope>
</reference>
<gene>
    <name evidence="3" type="ORF">NSCI0253_LOCUS5403</name>
</gene>
<dbReference type="InterPro" id="IPR036869">
    <property type="entry name" value="J_dom_sf"/>
</dbReference>
<dbReference type="PROSITE" id="PS50076">
    <property type="entry name" value="DNAJ_2"/>
    <property type="match status" value="1"/>
</dbReference>
<feature type="domain" description="J" evidence="2">
    <location>
        <begin position="789"/>
        <end position="846"/>
    </location>
</feature>
<dbReference type="CDD" id="cd06257">
    <property type="entry name" value="DnaJ"/>
    <property type="match status" value="1"/>
</dbReference>
<feature type="compositionally biased region" description="Basic and acidic residues" evidence="1">
    <location>
        <begin position="101"/>
        <end position="111"/>
    </location>
</feature>
<feature type="compositionally biased region" description="Low complexity" evidence="1">
    <location>
        <begin position="123"/>
        <end position="136"/>
    </location>
</feature>
<feature type="compositionally biased region" description="Polar residues" evidence="1">
    <location>
        <begin position="235"/>
        <end position="247"/>
    </location>
</feature>
<feature type="region of interest" description="Disordered" evidence="1">
    <location>
        <begin position="488"/>
        <end position="510"/>
    </location>
</feature>